<feature type="transmembrane region" description="Helical" evidence="1">
    <location>
        <begin position="363"/>
        <end position="393"/>
    </location>
</feature>
<dbReference type="Proteomes" id="UP000005801">
    <property type="component" value="Unassembled WGS sequence"/>
</dbReference>
<proteinExistence type="predicted"/>
<keyword evidence="1" id="KW-1133">Transmembrane helix</keyword>
<organism evidence="2 3">
    <name type="scientific">Plesiocystis pacifica SIR-1</name>
    <dbReference type="NCBI Taxonomy" id="391625"/>
    <lineage>
        <taxon>Bacteria</taxon>
        <taxon>Pseudomonadati</taxon>
        <taxon>Myxococcota</taxon>
        <taxon>Polyangia</taxon>
        <taxon>Nannocystales</taxon>
        <taxon>Nannocystaceae</taxon>
        <taxon>Plesiocystis</taxon>
    </lineage>
</organism>
<sequence length="451" mass="48481">MVRPMPQPEHGDLAAGIWGPLLGPAGNLRVRAVDEEPEPLPDFDVLLDTLGELSELLGAPRCATAYQLYTPEDLPESWDRELVDQRALIRRLLRYAGEDDESLGVRVVDGRRPDKDVIAEHLAGELRFAGLSGEDQRAAGFVVSSLGDLRAMLGPTCVEVARALVHRARLERGRNPDGPRYRGEEAEGEGAELPTAVEGFLACFALGWGVPVTNACLDPRSVAEGMGEMQTTAWVSASLRYPPDVAAELLATLYAAGARDAKFVEGRRGALNPSQREVFDEAWAALEEDGPNEAAALREQLRWGAPDSWPEPATREPALAELEFDAHDDALVDAEERYQERLRLPNLGKPVFRARPRRTWQGALIGSVVGVLFGGAIGGAVGGGIGALFGYSWRPSLCSGPRCGVVLEVGVTECPKCGGTIMGEIARTKDHLAAVEALEEQGALNQASDPT</sequence>
<dbReference type="AlphaFoldDB" id="A6G147"/>
<gene>
    <name evidence="2" type="ORF">PPSIR1_11220</name>
</gene>
<evidence type="ECO:0000256" key="1">
    <source>
        <dbReference type="SAM" id="Phobius"/>
    </source>
</evidence>
<evidence type="ECO:0000313" key="3">
    <source>
        <dbReference type="Proteomes" id="UP000005801"/>
    </source>
</evidence>
<protein>
    <submittedName>
        <fullName evidence="2">Uncharacterized protein</fullName>
    </submittedName>
</protein>
<dbReference type="EMBL" id="ABCS01000011">
    <property type="protein sequence ID" value="EDM80342.1"/>
    <property type="molecule type" value="Genomic_DNA"/>
</dbReference>
<name>A6G147_9BACT</name>
<keyword evidence="1" id="KW-0812">Transmembrane</keyword>
<keyword evidence="3" id="KW-1185">Reference proteome</keyword>
<reference evidence="2 3" key="1">
    <citation type="submission" date="2007-06" db="EMBL/GenBank/DDBJ databases">
        <authorList>
            <person name="Shimkets L."/>
            <person name="Ferriera S."/>
            <person name="Johnson J."/>
            <person name="Kravitz S."/>
            <person name="Beeson K."/>
            <person name="Sutton G."/>
            <person name="Rogers Y.-H."/>
            <person name="Friedman R."/>
            <person name="Frazier M."/>
            <person name="Venter J.C."/>
        </authorList>
    </citation>
    <scope>NUCLEOTIDE SEQUENCE [LARGE SCALE GENOMIC DNA]</scope>
    <source>
        <strain evidence="2 3">SIR-1</strain>
    </source>
</reference>
<evidence type="ECO:0000313" key="2">
    <source>
        <dbReference type="EMBL" id="EDM80342.1"/>
    </source>
</evidence>
<comment type="caution">
    <text evidence="2">The sequence shown here is derived from an EMBL/GenBank/DDBJ whole genome shotgun (WGS) entry which is preliminary data.</text>
</comment>
<accession>A6G147</accession>
<keyword evidence="1" id="KW-0472">Membrane</keyword>
<dbReference type="STRING" id="391625.PPSIR1_11220"/>